<evidence type="ECO:0000313" key="17">
    <source>
        <dbReference type="EMBL" id="CAF0736048.1"/>
    </source>
</evidence>
<evidence type="ECO:0000256" key="2">
    <source>
        <dbReference type="ARBA" id="ARBA00004236"/>
    </source>
</evidence>
<protein>
    <recommendedName>
        <fullName evidence="19">Fibrocystin-L</fullName>
    </recommendedName>
</protein>
<evidence type="ECO:0000256" key="4">
    <source>
        <dbReference type="ARBA" id="ARBA00022475"/>
    </source>
</evidence>
<dbReference type="SMART" id="SM00710">
    <property type="entry name" value="PbH1"/>
    <property type="match status" value="6"/>
</dbReference>
<dbReference type="Gene3D" id="2.10.10.10">
    <property type="entry name" value="Fibronectin, type II, collagen-binding"/>
    <property type="match status" value="1"/>
</dbReference>
<evidence type="ECO:0000259" key="15">
    <source>
        <dbReference type="PROSITE" id="PS51092"/>
    </source>
</evidence>
<keyword evidence="18" id="KW-1185">Reference proteome</keyword>
<feature type="domain" description="G8" evidence="16">
    <location>
        <begin position="1622"/>
        <end position="1743"/>
    </location>
</feature>
<feature type="compositionally biased region" description="Low complexity" evidence="14">
    <location>
        <begin position="4063"/>
        <end position="4085"/>
    </location>
</feature>
<dbReference type="PANTHER" id="PTHR46769:SF2">
    <property type="entry name" value="FIBROCYSTIN-L ISOFORM 2 PRECURSOR-RELATED"/>
    <property type="match status" value="1"/>
</dbReference>
<dbReference type="GO" id="GO:0042995">
    <property type="term" value="C:cell projection"/>
    <property type="evidence" value="ECO:0007669"/>
    <property type="project" value="UniProtKB-SubCell"/>
</dbReference>
<evidence type="ECO:0000256" key="5">
    <source>
        <dbReference type="ARBA" id="ARBA00022692"/>
    </source>
</evidence>
<keyword evidence="6" id="KW-0732">Signal</keyword>
<dbReference type="SMART" id="SM01225">
    <property type="entry name" value="G8"/>
    <property type="match status" value="2"/>
</dbReference>
<keyword evidence="5" id="KW-0812">Transmembrane</keyword>
<sequence length="4489" mass="495555">ELGEIQEITLNSTSRLPFILSFDGAHTNALDFDSTETTIQNALNDLPSLGLNSVNVSIDKSSQDPNSLRFTVSFAPFFGNVPFIQSAINNYSFSVVELQKGVPNGKNIQLIIQNQTTPIFNVYDTQANIKKSIESFFGIRCPLSIISPSSSEAHVKLDFEDECTENNRPLSEIAFCGRCSRNGNIIVQNTNTPLTFRYLCFAYKTSQIFYRIDLLVNSGLDSYSVSVNLGVIADSKWHYTCVDLHVTALNAVTKSSALLNKASISLSASVVLFDAVTVRKLPPLDYQSPALIDKRRIFPNLQIYSSSLNVSKNLNNSLSIFYRTVNCSNNLDIVTIRQDNLGLFNVNRTSEASPPVTGYFDLSWNGKNLSNIQADVSDYSLKNYLEAVKNLGRVSVQRSKDCSGYKWRVKWIDGGDKSEFLINNSSLKGINPFIGATKIQDGGAKFYPLLDDILRTHHTTPQVSILINNVAARCVGSCDFSWLEERTPIVDSIDTRNISSIVINGTGFDTTAANNIVKIGETICTVQSATNTQLICTPGDGPLGVYNFTVNVLEKGLARMNTNATFEFRLIGTSFNPKISGVGGGITITITGSGFTNRTSVTIDSNKCQLVSQNYSTISCTVPSNPTLSNKSVDVVLSESGQTVVLSEKFSYDYSNTPTVSSVNPAILSVLGGEIIEIRGTNLPVPLRTITIGSNRVKVLSSTSTQIQIVSPSLNPGIYDIIIPVGNLGNALVNTKLEYQFYISSISPNVGSIRGGTLVTIQGAGFSTNCSLNEVFFGIYACDVKSCNETSLICLTKSVHTTHEITNDGFNNVYGFRYAWNNPYLIIQKEEYVSWSWQPPITINNLKFKVEQISDPLSTSASGFSSGEPTEFGSFKYQFIDAGIYYYWSGFVDVKEEISFRGVVEVLDQTIQEKVIPVEVSLNGIKAQKCSFPFVYNGVEYSGCTNIDKGFNWCSLTPIYSGQHIKCSNAPPSLSANCSSKKIDISACSNTSTPALDSLKFTHCQLAQITSISPLIVNYNSVITISGSGFSSTQCENKVLIGEVECKIQSSSSTSIKCKLGENSGLIPNKLYGIELLVSNIGYALQNSFYQIKFESVIDSITPIEGSTTGGTEVVIKGDGFTKETLVNFGLDTFYANTAKITYNEITLITNAGQGLVNVLVISSGSKIKCNGLCVYEFKSSVAPSINSVYPLNISGSSEITISGNNFVANTNLIKVTIGQQNCKVSNANTTVIKCNLDGLNLGAQNIQLNIKTLGNALESNIKITGNPYLKSISPNSGSINGGTKTIVTGNGFTQSTFISIGNSICQPKSIKINEIECLTSQHVAEDSILLSVRDGSIVYPNTNIVYSYSNLMTPVITSVTPTTENITNSELTILGTGFSNNTSDVYVEIGGSVCNISKSSETEIKCILGLNSAGVYPIILSIDPKGFAANNTLFTYNLIVSNISNNKSGTAGGLKLQINGFGFSKKTNVLICNSLCNLTDSISNTQLSCIVPKSSNQDVDSTCDLVVSENNLNYTSYFRYIKSLTPELSSVSPFRGGTGGGTILTITGTNIQSSSNSDVRVLIADTECEVLSVTTTQIQCSTGSYSQSSKKALVEVYIEGVGLALNKNVYFEYIDLWSSRFTWGGNEPPGEGELVVIDQSQTVYFDTETPILKGIIILGGSLIFDDSQDVHLRAEYIIITSNGRLQIGTEQQPFQNKAKITMFGSARSIELPIFGSKVIALREGTIEMHGKPVGVTWTHLGQTADSGATQITLKEPVQWDIGSELVIATTGDNLSQGQSEIRKITSISADKQTLTLDTALTYTHLSLVRTIGSGGDTRQIEIRAEVGLITRNVVFQGSNDASWKSLKSAKACPNGFNPGEFAVQTCFLGRYGDEIGTDEFGATIMVHGDSNKQKFMQTVFVKLSNVELFHVGQAFRLGRYPIHFHMNYDMPSSYVKECSIHESFNRAVNIHATNYVTVERNFIYNIMGGAYFLEDGVEIGNVFQYNLAILVRSSSSLLNEDVTPAAYWVTNPNNTYLHNSVAGGTHFGYWYRILDKPDGPSYNPNYCPKNIPMGKFFNNSVHGVGRFGLWIFPGYTPTVTGGCNDQNPSPAKFEQFTTYSNDKGAEWVMSNNLQFRKFISFDHKSVGIETKQIIYNENIHSRYSATFYNESNGPLVADSIVVGNSDSTQTTSITQHGVVIAWDRGLLVKNVSFYNFPDTNSEAIKPTEIAGRCPFGCGGWTTKFSGLSFSNVMYRTLHRWNWDFIGHDLDGSLSGIINGYVVSTNNFTTSNPNCEAKAFFKGGSICRSNDWIRFSYNNLINSNFKDYTNVTNIKNSTVSITYIDKRLTHRKGYTIALETNQEYTFEYTNALFPINLTYIGNFYNLYPNQYVIIKHKMLLKPDRVTFGGMTSTESFKTIDANSDKGDWNWNNDTSTLTYIVSNKEKRQPYLDVPIVFNAFKCRYANCEPPVSPALKLPVQKRPDNALLWSNISTWTFAEPGWGGYGPNGNFRFPMDNESVKIPDGKYVVVDCPLPKIKILQLNGILELDNRFNHTLEAEVIFINGGQLIVGWENDPILTNVQIILNGQKDFLNYKLPNQVDSIGGKGIGVYGGLDIHGQPRKKTWTVLEKTAAKGATSITLKDSVDWKKGESIVITTTSFIVNQSEVLTISAISNDNKTLHFLTPLKYEHLAYFEIFNDSQTYKINAGVGLLSRNVKVIGAEYSNQETDLYGFRIIVSDYSVMGEDGPLYYKGYARLSNVEFVHPGQFSRLDGEEYKYGILYSNLGAYNYSRPSYVNNCAFRNGFSAAIGILGSASIPLTNNVIYHTIDYGIYLEGHSNIVRNNLIVLNRWLPSFWSWELTNELSNYMGAIDIHAADSAVVENNFIAGSERVGLLFKGDVCLGDEFTKNQNHSIKNNTIYSTISAVTILPSQSFILDCVRISNFTVFKSSYWGIYYQNPQTVRVESNILIDNQINIFTQVITPNILDHSISNKRTYIQNNLIVGQSPSFNCTTDVKSEDLYYANAGSVVSYTAGPDDLSKVGVTWAQFLSGSNAAPLKPWTNIMTYNALDGLMTVDNNTFAHFGTQCNGQRDFVFSTNKKNDDGHHPIVIQNSNLFNVELQSKIWIHRPNIEKINPSDCVDMDCDGLKKNLLTDQDGTFLGLPGTVVSQSEFEWGSQRRGIGDFRIPKEALLAVNGSMLPISSLYSHLGIVREEDKCSYKSAWQAYECHDIDHKMLLIESMDPDTETRRISPVAIISDNKYLDLINGPQDHGWCFGYTCQKRVSSFMAIVAGNRSYDIFLSSTPPKQLRFRLINADANFKIRISMYYFSSNRIDVYINDRFVLPTNGYYEDGKMKLNVTTNNLNSFMPNVLSKSGTNLAVREHRKVYATLAGSDYLDFKMSAAVVLKFGVSSTTPEAFFEEKTLVKNFADLLGIDASRIRQVNIIRETRRKRQISSTRFFELVIFDNPSNQSSFNSQDDLSAKNLNDISTNISSLFSTGQLQQLASSVLNINLSALSVEKPLANSSSEIRKLDNIRVIREASACREQSPCQVQPIIVLLDDKNQTVTGLESVTNAWKIKATLLSSTNPSAEIIFEKEVSLQNYGFFQFKNLGISEITDSFNILYELVPPTGIIFSKIISINQTNKQCSAAVLDLIPFDENKIVDEDKLFNLTFQIVDKYTQKLIKNISWRNHQWKVSARLYSMSNKLTTVVLRSESNLSQVDTIKSSIKLLDLSLSARGMFIIEVFINSTDNEFILKSTSKVILVKQSNKTVVLNEMENPILFLTFNKDLTSDSSKAEIYKATIYNNFILKYNLTLKRPIYLYSTSIPITSSGVGARQIVNSVKTEFLASLGFNTDQSLTGLKSELESGFVLDQGISLNKATLNNAILNVKSLEASQIETSTFTTSTNTRTTTIQNSSSTIISSSSVNSAVTNTETTIPSSSSNIISSTSVSVTNTETNVPSSSSTIISSSSVNSAVTNPGTTIPSSSSNIISSTSETAPLTNTFSNTSKPVTNSTMSSTFTISETVTVRSTVLSTSVSSSTKNSTTTVSQKTPFVSNITFVTSTQNSNVTISQSFKIKKTKTPSAPTSPQSTPSLPTSEQSTPSAPISTHSTTSPQSTRLTISDSVKTINTETLSKTSTSDTALTSSKTPDSLSEKFKISNSFLLLRKFFNKDQSDDFKIDKFFYTKTTYSNMRHFCKISDCELEDNHQMTVVYRRCGFKKEPCKLRLKIEKCENSFVYYVYRKAYHRGNVLKLRRIRGINQRIKNFIIELIMKDPDIPPNRILKRLSLNSLLISLHKPSLKQTALISAQEKSVTITEAFKDFLHGDGFKSSINDRPRKLDTNTKKFTGSSSEDIDEWLFNIEQGFITNRIFEEDKLNTVVNYVEKTGPKNICSFKGKIAEKEMKKGMDCVATSSIMNHMTAVKNNIEILKTDYYDVFLGLDWFNKTGCGIFPFNGIIEFPSKKESDSALFASLASDARGLFSNSIDELGACSIYELGLSIEQNSIVR</sequence>
<organism evidence="17 18">
    <name type="scientific">Brachionus calyciflorus</name>
    <dbReference type="NCBI Taxonomy" id="104777"/>
    <lineage>
        <taxon>Eukaryota</taxon>
        <taxon>Metazoa</taxon>
        <taxon>Spiralia</taxon>
        <taxon>Gnathifera</taxon>
        <taxon>Rotifera</taxon>
        <taxon>Eurotatoria</taxon>
        <taxon>Monogononta</taxon>
        <taxon>Pseudotrocha</taxon>
        <taxon>Ploima</taxon>
        <taxon>Brachionidae</taxon>
        <taxon>Brachionus</taxon>
    </lineage>
</organism>
<evidence type="ECO:0000259" key="16">
    <source>
        <dbReference type="PROSITE" id="PS51484"/>
    </source>
</evidence>
<dbReference type="OrthoDB" id="120976at2759"/>
<dbReference type="InterPro" id="IPR012334">
    <property type="entry name" value="Pectin_lyas_fold"/>
</dbReference>
<keyword evidence="10" id="KW-1015">Disulfide bond</keyword>
<dbReference type="SMART" id="SM00059">
    <property type="entry name" value="FN2"/>
    <property type="match status" value="1"/>
</dbReference>
<dbReference type="PANTHER" id="PTHR46769">
    <property type="entry name" value="POLYCYSTIC KIDNEY AND HEPATIC DISEASE 1 (AUTOSOMAL RECESSIVE)-LIKE 1"/>
    <property type="match status" value="1"/>
</dbReference>
<dbReference type="Gene3D" id="2.160.20.10">
    <property type="entry name" value="Single-stranded right-handed beta-helix, Pectin lyase-like"/>
    <property type="match status" value="1"/>
</dbReference>
<dbReference type="SUPFAM" id="SSF51126">
    <property type="entry name" value="Pectin lyase-like"/>
    <property type="match status" value="1"/>
</dbReference>
<dbReference type="InterPro" id="IPR014756">
    <property type="entry name" value="Ig_E-set"/>
</dbReference>
<keyword evidence="4" id="KW-1003">Cell membrane</keyword>
<dbReference type="Pfam" id="PF01833">
    <property type="entry name" value="TIG"/>
    <property type="match status" value="11"/>
</dbReference>
<evidence type="ECO:0000256" key="8">
    <source>
        <dbReference type="ARBA" id="ARBA00022989"/>
    </source>
</evidence>
<dbReference type="GO" id="GO:0005886">
    <property type="term" value="C:plasma membrane"/>
    <property type="evidence" value="ECO:0007669"/>
    <property type="project" value="UniProtKB-SubCell"/>
</dbReference>
<dbReference type="InterPro" id="IPR002909">
    <property type="entry name" value="IPT_dom"/>
</dbReference>
<dbReference type="InterPro" id="IPR011050">
    <property type="entry name" value="Pectin_lyase_fold/virulence"/>
</dbReference>
<feature type="region of interest" description="Disordered" evidence="14">
    <location>
        <begin position="4057"/>
        <end position="4106"/>
    </location>
</feature>
<dbReference type="InterPro" id="IPR036943">
    <property type="entry name" value="FN_type2_sf"/>
</dbReference>
<dbReference type="Pfam" id="PF10162">
    <property type="entry name" value="G8"/>
    <property type="match status" value="2"/>
</dbReference>
<keyword evidence="7" id="KW-0677">Repeat</keyword>
<dbReference type="InterPro" id="IPR000562">
    <property type="entry name" value="FN_type2_dom"/>
</dbReference>
<dbReference type="SUPFAM" id="SSF81296">
    <property type="entry name" value="E set domains"/>
    <property type="match status" value="11"/>
</dbReference>
<dbReference type="SMART" id="SM00429">
    <property type="entry name" value="IPT"/>
    <property type="match status" value="8"/>
</dbReference>
<proteinExistence type="predicted"/>
<evidence type="ECO:0000256" key="1">
    <source>
        <dbReference type="ARBA" id="ARBA00004167"/>
    </source>
</evidence>
<evidence type="ECO:0000256" key="9">
    <source>
        <dbReference type="ARBA" id="ARBA00023136"/>
    </source>
</evidence>
<evidence type="ECO:0000256" key="7">
    <source>
        <dbReference type="ARBA" id="ARBA00022737"/>
    </source>
</evidence>
<evidence type="ECO:0000256" key="3">
    <source>
        <dbReference type="ARBA" id="ARBA00004316"/>
    </source>
</evidence>
<dbReference type="Pfam" id="PF24606">
    <property type="entry name" value="CEMIP_beta-hel"/>
    <property type="match status" value="2"/>
</dbReference>
<evidence type="ECO:0008006" key="19">
    <source>
        <dbReference type="Google" id="ProtNLM"/>
    </source>
</evidence>
<feature type="compositionally biased region" description="Polar residues" evidence="14">
    <location>
        <begin position="4086"/>
        <end position="4106"/>
    </location>
</feature>
<dbReference type="InterPro" id="IPR013783">
    <property type="entry name" value="Ig-like_fold"/>
</dbReference>
<evidence type="ECO:0000256" key="11">
    <source>
        <dbReference type="ARBA" id="ARBA00023180"/>
    </source>
</evidence>
<feature type="domain" description="Fibronectin type-II" evidence="15">
    <location>
        <begin position="925"/>
        <end position="969"/>
    </location>
</feature>
<dbReference type="InterPro" id="IPR013806">
    <property type="entry name" value="Kringle-like"/>
</dbReference>
<reference evidence="17" key="1">
    <citation type="submission" date="2021-02" db="EMBL/GenBank/DDBJ databases">
        <authorList>
            <person name="Nowell W R."/>
        </authorList>
    </citation>
    <scope>NUCLEOTIDE SEQUENCE</scope>
    <source>
        <strain evidence="17">Ploen Becks lab</strain>
    </source>
</reference>
<dbReference type="InterPro" id="IPR052387">
    <property type="entry name" value="Fibrocystin"/>
</dbReference>
<dbReference type="CDD" id="cd00102">
    <property type="entry name" value="IPT"/>
    <property type="match status" value="2"/>
</dbReference>
<dbReference type="EMBL" id="CAJNOC010000266">
    <property type="protein sequence ID" value="CAF0736048.1"/>
    <property type="molecule type" value="Genomic_DNA"/>
</dbReference>
<comment type="caution">
    <text evidence="17">The sequence shown here is derived from an EMBL/GenBank/DDBJ whole genome shotgun (WGS) entry which is preliminary data.</text>
</comment>
<evidence type="ECO:0000256" key="14">
    <source>
        <dbReference type="SAM" id="MobiDB-lite"/>
    </source>
</evidence>
<comment type="subcellular location">
    <subcellularLocation>
        <location evidence="2">Cell membrane</location>
    </subcellularLocation>
    <subcellularLocation>
        <location evidence="3">Cell projection</location>
    </subcellularLocation>
    <subcellularLocation>
        <location evidence="1">Membrane</location>
        <topology evidence="1">Single-pass membrane protein</topology>
    </subcellularLocation>
</comment>
<feature type="non-terminal residue" evidence="17">
    <location>
        <position position="4489"/>
    </location>
</feature>
<dbReference type="CDD" id="cd00603">
    <property type="entry name" value="IPT_PCSR"/>
    <property type="match status" value="8"/>
</dbReference>
<evidence type="ECO:0000256" key="10">
    <source>
        <dbReference type="ARBA" id="ARBA00023157"/>
    </source>
</evidence>
<evidence type="ECO:0000313" key="18">
    <source>
        <dbReference type="Proteomes" id="UP000663879"/>
    </source>
</evidence>
<dbReference type="Proteomes" id="UP000663879">
    <property type="component" value="Unassembled WGS sequence"/>
</dbReference>
<keyword evidence="8" id="KW-1133">Transmembrane helix</keyword>
<feature type="domain" description="G8" evidence="16">
    <location>
        <begin position="2480"/>
        <end position="2610"/>
    </location>
</feature>
<gene>
    <name evidence="17" type="ORF">OXX778_LOCUS3131</name>
</gene>
<keyword evidence="9" id="KW-0472">Membrane</keyword>
<keyword evidence="12" id="KW-0966">Cell projection</keyword>
<evidence type="ECO:0000256" key="6">
    <source>
        <dbReference type="ARBA" id="ARBA00022729"/>
    </source>
</evidence>
<dbReference type="InterPro" id="IPR019316">
    <property type="entry name" value="G8_domain"/>
</dbReference>
<evidence type="ECO:0000256" key="12">
    <source>
        <dbReference type="ARBA" id="ARBA00023273"/>
    </source>
</evidence>
<accession>A0A813NG88</accession>
<keyword evidence="11" id="KW-0325">Glycoprotein</keyword>
<dbReference type="InterPro" id="IPR055401">
    <property type="entry name" value="CEMIP_beta-hel_dom"/>
</dbReference>
<dbReference type="SUPFAM" id="SSF57440">
    <property type="entry name" value="Kringle-like"/>
    <property type="match status" value="1"/>
</dbReference>
<evidence type="ECO:0000256" key="13">
    <source>
        <dbReference type="PROSITE-ProRule" id="PRU00479"/>
    </source>
</evidence>
<dbReference type="Pfam" id="PF00040">
    <property type="entry name" value="fn2"/>
    <property type="match status" value="1"/>
</dbReference>
<dbReference type="InterPro" id="IPR006626">
    <property type="entry name" value="PbH1"/>
</dbReference>
<name>A0A813NG88_9BILA</name>
<comment type="caution">
    <text evidence="13">Lacks conserved residue(s) required for the propagation of feature annotation.</text>
</comment>
<dbReference type="PROSITE" id="PS51092">
    <property type="entry name" value="FN2_2"/>
    <property type="match status" value="1"/>
</dbReference>
<dbReference type="PROSITE" id="PS51484">
    <property type="entry name" value="G8"/>
    <property type="match status" value="2"/>
</dbReference>
<dbReference type="Gene3D" id="2.60.40.10">
    <property type="entry name" value="Immunoglobulins"/>
    <property type="match status" value="11"/>
</dbReference>